<dbReference type="CDD" id="cd09276">
    <property type="entry name" value="Rnase_HI_RT_non_LTR"/>
    <property type="match status" value="1"/>
</dbReference>
<dbReference type="AlphaFoldDB" id="A0A5C3KJG4"/>
<dbReference type="PROSITE" id="PS50879">
    <property type="entry name" value="RNASE_H_1"/>
    <property type="match status" value="1"/>
</dbReference>
<protein>
    <recommendedName>
        <fullName evidence="1">RNase H type-1 domain-containing protein</fullName>
    </recommendedName>
</protein>
<accession>A0A5C3KJG4</accession>
<dbReference type="GO" id="GO:0004523">
    <property type="term" value="F:RNA-DNA hybrid ribonuclease activity"/>
    <property type="evidence" value="ECO:0007669"/>
    <property type="project" value="InterPro"/>
</dbReference>
<sequence length="157" mass="17258">IQIYTDRSGYKGGIGAAVVLYKGNNLQPSKVLRYHLGKEDSHSTHKAEAVGTVMATYMAVLTGASAMEGGEKLTLYIDCQSVIQSLESTKPGPAQYLLNKFHRIMDTACNKGPREKKMEIQWISAHSKVEGNECIDREAKLTAKGIHNNTPALLRPR</sequence>
<dbReference type="SUPFAM" id="SSF53098">
    <property type="entry name" value="Ribonuclease H-like"/>
    <property type="match status" value="1"/>
</dbReference>
<evidence type="ECO:0000313" key="2">
    <source>
        <dbReference type="EMBL" id="TFK20320.1"/>
    </source>
</evidence>
<name>A0A5C3KJG4_COPMA</name>
<dbReference type="InterPro" id="IPR012337">
    <property type="entry name" value="RNaseH-like_sf"/>
</dbReference>
<dbReference type="InterPro" id="IPR036397">
    <property type="entry name" value="RNaseH_sf"/>
</dbReference>
<dbReference type="InterPro" id="IPR002156">
    <property type="entry name" value="RNaseH_domain"/>
</dbReference>
<evidence type="ECO:0000259" key="1">
    <source>
        <dbReference type="PROSITE" id="PS50879"/>
    </source>
</evidence>
<feature type="non-terminal residue" evidence="2">
    <location>
        <position position="1"/>
    </location>
</feature>
<keyword evidence="3" id="KW-1185">Reference proteome</keyword>
<feature type="domain" description="RNase H type-1" evidence="1">
    <location>
        <begin position="1"/>
        <end position="144"/>
    </location>
</feature>
<feature type="non-terminal residue" evidence="2">
    <location>
        <position position="157"/>
    </location>
</feature>
<dbReference type="GO" id="GO:0003676">
    <property type="term" value="F:nucleic acid binding"/>
    <property type="evidence" value="ECO:0007669"/>
    <property type="project" value="InterPro"/>
</dbReference>
<proteinExistence type="predicted"/>
<reference evidence="2 3" key="1">
    <citation type="journal article" date="2019" name="Nat. Ecol. Evol.">
        <title>Megaphylogeny resolves global patterns of mushroom evolution.</title>
        <authorList>
            <person name="Varga T."/>
            <person name="Krizsan K."/>
            <person name="Foldi C."/>
            <person name="Dima B."/>
            <person name="Sanchez-Garcia M."/>
            <person name="Sanchez-Ramirez S."/>
            <person name="Szollosi G.J."/>
            <person name="Szarkandi J.G."/>
            <person name="Papp V."/>
            <person name="Albert L."/>
            <person name="Andreopoulos W."/>
            <person name="Angelini C."/>
            <person name="Antonin V."/>
            <person name="Barry K.W."/>
            <person name="Bougher N.L."/>
            <person name="Buchanan P."/>
            <person name="Buyck B."/>
            <person name="Bense V."/>
            <person name="Catcheside P."/>
            <person name="Chovatia M."/>
            <person name="Cooper J."/>
            <person name="Damon W."/>
            <person name="Desjardin D."/>
            <person name="Finy P."/>
            <person name="Geml J."/>
            <person name="Haridas S."/>
            <person name="Hughes K."/>
            <person name="Justo A."/>
            <person name="Karasinski D."/>
            <person name="Kautmanova I."/>
            <person name="Kiss B."/>
            <person name="Kocsube S."/>
            <person name="Kotiranta H."/>
            <person name="LaButti K.M."/>
            <person name="Lechner B.E."/>
            <person name="Liimatainen K."/>
            <person name="Lipzen A."/>
            <person name="Lukacs Z."/>
            <person name="Mihaltcheva S."/>
            <person name="Morgado L.N."/>
            <person name="Niskanen T."/>
            <person name="Noordeloos M.E."/>
            <person name="Ohm R.A."/>
            <person name="Ortiz-Santana B."/>
            <person name="Ovrebo C."/>
            <person name="Racz N."/>
            <person name="Riley R."/>
            <person name="Savchenko A."/>
            <person name="Shiryaev A."/>
            <person name="Soop K."/>
            <person name="Spirin V."/>
            <person name="Szebenyi C."/>
            <person name="Tomsovsky M."/>
            <person name="Tulloss R.E."/>
            <person name="Uehling J."/>
            <person name="Grigoriev I.V."/>
            <person name="Vagvolgyi C."/>
            <person name="Papp T."/>
            <person name="Martin F.M."/>
            <person name="Miettinen O."/>
            <person name="Hibbett D.S."/>
            <person name="Nagy L.G."/>
        </authorList>
    </citation>
    <scope>NUCLEOTIDE SEQUENCE [LARGE SCALE GENOMIC DNA]</scope>
    <source>
        <strain evidence="2 3">CBS 121175</strain>
    </source>
</reference>
<organism evidence="2 3">
    <name type="scientific">Coprinopsis marcescibilis</name>
    <name type="common">Agaric fungus</name>
    <name type="synonym">Psathyrella marcescibilis</name>
    <dbReference type="NCBI Taxonomy" id="230819"/>
    <lineage>
        <taxon>Eukaryota</taxon>
        <taxon>Fungi</taxon>
        <taxon>Dikarya</taxon>
        <taxon>Basidiomycota</taxon>
        <taxon>Agaricomycotina</taxon>
        <taxon>Agaricomycetes</taxon>
        <taxon>Agaricomycetidae</taxon>
        <taxon>Agaricales</taxon>
        <taxon>Agaricineae</taxon>
        <taxon>Psathyrellaceae</taxon>
        <taxon>Coprinopsis</taxon>
    </lineage>
</organism>
<dbReference type="Gene3D" id="3.30.420.10">
    <property type="entry name" value="Ribonuclease H-like superfamily/Ribonuclease H"/>
    <property type="match status" value="1"/>
</dbReference>
<gene>
    <name evidence="2" type="ORF">FA15DRAFT_560142</name>
</gene>
<evidence type="ECO:0000313" key="3">
    <source>
        <dbReference type="Proteomes" id="UP000307440"/>
    </source>
</evidence>
<dbReference type="Pfam" id="PF00075">
    <property type="entry name" value="RNase_H"/>
    <property type="match status" value="1"/>
</dbReference>
<dbReference type="EMBL" id="ML210304">
    <property type="protein sequence ID" value="TFK20320.1"/>
    <property type="molecule type" value="Genomic_DNA"/>
</dbReference>
<dbReference type="Proteomes" id="UP000307440">
    <property type="component" value="Unassembled WGS sequence"/>
</dbReference>
<dbReference type="OrthoDB" id="3051850at2759"/>